<evidence type="ECO:0000256" key="1">
    <source>
        <dbReference type="SAM" id="MobiDB-lite"/>
    </source>
</evidence>
<name>A0A2P2NT05_RHIMU</name>
<protein>
    <submittedName>
        <fullName evidence="2">Uncharacterized protein</fullName>
    </submittedName>
</protein>
<dbReference type="EMBL" id="GGEC01065091">
    <property type="protein sequence ID" value="MBX45575.1"/>
    <property type="molecule type" value="Transcribed_RNA"/>
</dbReference>
<organism evidence="2">
    <name type="scientific">Rhizophora mucronata</name>
    <name type="common">Asiatic mangrove</name>
    <dbReference type="NCBI Taxonomy" id="61149"/>
    <lineage>
        <taxon>Eukaryota</taxon>
        <taxon>Viridiplantae</taxon>
        <taxon>Streptophyta</taxon>
        <taxon>Embryophyta</taxon>
        <taxon>Tracheophyta</taxon>
        <taxon>Spermatophyta</taxon>
        <taxon>Magnoliopsida</taxon>
        <taxon>eudicotyledons</taxon>
        <taxon>Gunneridae</taxon>
        <taxon>Pentapetalae</taxon>
        <taxon>rosids</taxon>
        <taxon>fabids</taxon>
        <taxon>Malpighiales</taxon>
        <taxon>Rhizophoraceae</taxon>
        <taxon>Rhizophora</taxon>
    </lineage>
</organism>
<reference evidence="2" key="1">
    <citation type="submission" date="2018-02" db="EMBL/GenBank/DDBJ databases">
        <title>Rhizophora mucronata_Transcriptome.</title>
        <authorList>
            <person name="Meera S.P."/>
            <person name="Sreeshan A."/>
            <person name="Augustine A."/>
        </authorList>
    </citation>
    <scope>NUCLEOTIDE SEQUENCE</scope>
    <source>
        <tissue evidence="2">Leaf</tissue>
    </source>
</reference>
<sequence length="23" mass="2486">MAHPSIEGNLGDDVHTGIPKLQR</sequence>
<evidence type="ECO:0000313" key="2">
    <source>
        <dbReference type="EMBL" id="MBX45575.1"/>
    </source>
</evidence>
<proteinExistence type="predicted"/>
<feature type="region of interest" description="Disordered" evidence="1">
    <location>
        <begin position="1"/>
        <end position="23"/>
    </location>
</feature>
<dbReference type="AlphaFoldDB" id="A0A2P2NT05"/>
<accession>A0A2P2NT05</accession>